<keyword evidence="2" id="KW-1185">Reference proteome</keyword>
<organism evidence="1 2">
    <name type="scientific">Gossypium anomalum</name>
    <dbReference type="NCBI Taxonomy" id="47600"/>
    <lineage>
        <taxon>Eukaryota</taxon>
        <taxon>Viridiplantae</taxon>
        <taxon>Streptophyta</taxon>
        <taxon>Embryophyta</taxon>
        <taxon>Tracheophyta</taxon>
        <taxon>Spermatophyta</taxon>
        <taxon>Magnoliopsida</taxon>
        <taxon>eudicotyledons</taxon>
        <taxon>Gunneridae</taxon>
        <taxon>Pentapetalae</taxon>
        <taxon>rosids</taxon>
        <taxon>malvids</taxon>
        <taxon>Malvales</taxon>
        <taxon>Malvaceae</taxon>
        <taxon>Malvoideae</taxon>
        <taxon>Gossypium</taxon>
    </lineage>
</organism>
<comment type="caution">
    <text evidence="1">The sequence shown here is derived from an EMBL/GenBank/DDBJ whole genome shotgun (WGS) entry which is preliminary data.</text>
</comment>
<name>A0A8J6CP85_9ROSI</name>
<dbReference type="OrthoDB" id="1915846at2759"/>
<protein>
    <submittedName>
        <fullName evidence="1">Uncharacterized protein</fullName>
    </submittedName>
</protein>
<evidence type="ECO:0000313" key="2">
    <source>
        <dbReference type="Proteomes" id="UP000701853"/>
    </source>
</evidence>
<dbReference type="EMBL" id="JAHUZN010000012">
    <property type="protein sequence ID" value="KAG8474938.1"/>
    <property type="molecule type" value="Genomic_DNA"/>
</dbReference>
<sequence length="96" mass="10793">MSHVPYSSAVGSLMYAMVCSRPDLSYTVSAISRYMVNPELEMEPSGMLMLILLETFIEEVLSQVMSLQSEVVQLVGKPLCKLQSLCLPLKLSTWRY</sequence>
<dbReference type="AlphaFoldDB" id="A0A8J6CP85"/>
<proteinExistence type="predicted"/>
<dbReference type="Proteomes" id="UP000701853">
    <property type="component" value="Chromosome 12"/>
</dbReference>
<reference evidence="1 2" key="1">
    <citation type="journal article" date="2021" name="bioRxiv">
        <title>The Gossypium anomalum genome as a resource for cotton improvement and evolutionary analysis of hybrid incompatibility.</title>
        <authorList>
            <person name="Grover C.E."/>
            <person name="Yuan D."/>
            <person name="Arick M.A."/>
            <person name="Miller E.R."/>
            <person name="Hu G."/>
            <person name="Peterson D.G."/>
            <person name="Wendel J.F."/>
            <person name="Udall J.A."/>
        </authorList>
    </citation>
    <scope>NUCLEOTIDE SEQUENCE [LARGE SCALE GENOMIC DNA]</scope>
    <source>
        <strain evidence="1">JFW-Udall</strain>
        <tissue evidence="1">Leaf</tissue>
    </source>
</reference>
<accession>A0A8J6CP85</accession>
<evidence type="ECO:0000313" key="1">
    <source>
        <dbReference type="EMBL" id="KAG8474938.1"/>
    </source>
</evidence>
<gene>
    <name evidence="1" type="ORF">CXB51_031648</name>
</gene>